<keyword evidence="1" id="KW-0812">Transmembrane</keyword>
<comment type="caution">
    <text evidence="2">The sequence shown here is derived from an EMBL/GenBank/DDBJ whole genome shotgun (WGS) entry which is preliminary data.</text>
</comment>
<keyword evidence="3" id="KW-1185">Reference proteome</keyword>
<dbReference type="EMBL" id="JAUSTN010000003">
    <property type="protein sequence ID" value="MDQ0274682.1"/>
    <property type="molecule type" value="Genomic_DNA"/>
</dbReference>
<evidence type="ECO:0000256" key="1">
    <source>
        <dbReference type="SAM" id="Phobius"/>
    </source>
</evidence>
<dbReference type="RefSeq" id="WP_023055336.1">
    <property type="nucleotide sequence ID" value="NZ_JAUSTN010000003.1"/>
</dbReference>
<reference evidence="2 3" key="1">
    <citation type="submission" date="2023-07" db="EMBL/GenBank/DDBJ databases">
        <title>Genomic Encyclopedia of Type Strains, Phase IV (KMG-IV): sequencing the most valuable type-strain genomes for metagenomic binning, comparative biology and taxonomic classification.</title>
        <authorList>
            <person name="Goeker M."/>
        </authorList>
    </citation>
    <scope>NUCLEOTIDE SEQUENCE [LARGE SCALE GENOMIC DNA]</scope>
    <source>
        <strain evidence="2 3">DSM 22616</strain>
    </source>
</reference>
<evidence type="ECO:0000313" key="2">
    <source>
        <dbReference type="EMBL" id="MDQ0274682.1"/>
    </source>
</evidence>
<name>A0ABU0ATT6_9FIRM</name>
<accession>A0ABU0ATT6</accession>
<evidence type="ECO:0008006" key="4">
    <source>
        <dbReference type="Google" id="ProtNLM"/>
    </source>
</evidence>
<dbReference type="InterPro" id="IPR025324">
    <property type="entry name" value="DUF4230"/>
</dbReference>
<organism evidence="2 3">
    <name type="scientific">Peptoniphilus koenoeneniae</name>
    <dbReference type="NCBI Taxonomy" id="507751"/>
    <lineage>
        <taxon>Bacteria</taxon>
        <taxon>Bacillati</taxon>
        <taxon>Bacillota</taxon>
        <taxon>Tissierellia</taxon>
        <taxon>Tissierellales</taxon>
        <taxon>Peptoniphilaceae</taxon>
        <taxon>Peptoniphilus</taxon>
    </lineage>
</organism>
<keyword evidence="1" id="KW-1133">Transmembrane helix</keyword>
<keyword evidence="1" id="KW-0472">Membrane</keyword>
<gene>
    <name evidence="2" type="ORF">J2S72_000699</name>
</gene>
<proteinExistence type="predicted"/>
<sequence length="197" mass="22671">MKTKKKFIIVIVILLLIGVFFGGYKLGSEKKEPKISESLLKNRLERASQLISLDYIYTNMSEYSDVNYFYGWEVPFTEKKFIISYNGSIKSGVDLKQMNISISGDTIDIKLPPAKILAHEIDENSIKIFNEKNSIFNPLKVDDMKDFTIDQKEKVEKDAIKKGLLDQAFTKAQESIMEILSIDKINEKYKININKLN</sequence>
<feature type="transmembrane region" description="Helical" evidence="1">
    <location>
        <begin position="7"/>
        <end position="24"/>
    </location>
</feature>
<dbReference type="Proteomes" id="UP001236559">
    <property type="component" value="Unassembled WGS sequence"/>
</dbReference>
<protein>
    <recommendedName>
        <fullName evidence="4">DUF4230 domain-containing protein</fullName>
    </recommendedName>
</protein>
<evidence type="ECO:0000313" key="3">
    <source>
        <dbReference type="Proteomes" id="UP001236559"/>
    </source>
</evidence>
<dbReference type="Pfam" id="PF14014">
    <property type="entry name" value="DUF4230"/>
    <property type="match status" value="1"/>
</dbReference>